<accession>A0A7S2H671</accession>
<dbReference type="Gene3D" id="3.10.50.40">
    <property type="match status" value="1"/>
</dbReference>
<evidence type="ECO:0000256" key="2">
    <source>
        <dbReference type="ARBA" id="ARBA00013194"/>
    </source>
</evidence>
<evidence type="ECO:0000256" key="1">
    <source>
        <dbReference type="ARBA" id="ARBA00000971"/>
    </source>
</evidence>
<dbReference type="InterPro" id="IPR046357">
    <property type="entry name" value="PPIase_dom_sf"/>
</dbReference>
<organism evidence="7">
    <name type="scientific">Haptolina brevifila</name>
    <dbReference type="NCBI Taxonomy" id="156173"/>
    <lineage>
        <taxon>Eukaryota</taxon>
        <taxon>Haptista</taxon>
        <taxon>Haptophyta</taxon>
        <taxon>Prymnesiophyceae</taxon>
        <taxon>Prymnesiales</taxon>
        <taxon>Prymnesiaceae</taxon>
        <taxon>Haptolina</taxon>
    </lineage>
</organism>
<reference evidence="7" key="1">
    <citation type="submission" date="2021-01" db="EMBL/GenBank/DDBJ databases">
        <authorList>
            <person name="Corre E."/>
            <person name="Pelletier E."/>
            <person name="Niang G."/>
            <person name="Scheremetjew M."/>
            <person name="Finn R."/>
            <person name="Kale V."/>
            <person name="Holt S."/>
            <person name="Cochrane G."/>
            <person name="Meng A."/>
            <person name="Brown T."/>
            <person name="Cohen L."/>
        </authorList>
    </citation>
    <scope>NUCLEOTIDE SEQUENCE</scope>
    <source>
        <strain evidence="7">UTEX LB 985</strain>
    </source>
</reference>
<dbReference type="EC" id="5.2.1.8" evidence="2 5"/>
<proteinExistence type="predicted"/>
<name>A0A7S2H671_9EUKA</name>
<sequence length="365" mass="40196">MEALPARNPVVLLMLTGSPLLPSATNVAGLAFLRANMGRSDVVTRASGLQYKVLRAGRGHEYPTLDSETVIHYEGRTVANYPSGPKFVSTFDRCSRCTVMVDQNHVIAGWREAMMLMVEGAKWEIYMPSELATYGQRERPPGVATDEALIFTIELIKIHGPRVPVAATAASATMPDSHPPTVPFARCVDPFHAAEFNCSEMKYSDEVRETLCPRIAAIQRASCSQLSNLASLTKLIDSPSMTVLWATGNVSHRESPSDARFTGPYKPGLVHSPRDIATLLIHLASDARFDRLQTNQLASDARDRKRPSYEPLRFVSTDSNNGWVTLLAAAFLERTHRTALHGLAVSAFRVSCAWLMPMPIFMPTQ</sequence>
<dbReference type="EMBL" id="HBGU01046223">
    <property type="protein sequence ID" value="CAD9481594.1"/>
    <property type="molecule type" value="Transcribed_RNA"/>
</dbReference>
<feature type="domain" description="PPIase FKBP-type" evidence="6">
    <location>
        <begin position="66"/>
        <end position="159"/>
    </location>
</feature>
<dbReference type="InterPro" id="IPR050689">
    <property type="entry name" value="FKBP-type_PPIase"/>
</dbReference>
<evidence type="ECO:0000313" key="7">
    <source>
        <dbReference type="EMBL" id="CAD9481594.1"/>
    </source>
</evidence>
<evidence type="ECO:0000259" key="6">
    <source>
        <dbReference type="PROSITE" id="PS50059"/>
    </source>
</evidence>
<dbReference type="PANTHER" id="PTHR10516:SF443">
    <property type="entry name" value="FK506-BINDING PROTEIN 59-RELATED"/>
    <property type="match status" value="1"/>
</dbReference>
<keyword evidence="3 5" id="KW-0697">Rotamase</keyword>
<protein>
    <recommendedName>
        <fullName evidence="2 5">peptidylprolyl isomerase</fullName>
        <ecNumber evidence="2 5">5.2.1.8</ecNumber>
    </recommendedName>
</protein>
<dbReference type="Pfam" id="PF00254">
    <property type="entry name" value="FKBP_C"/>
    <property type="match status" value="1"/>
</dbReference>
<dbReference type="AlphaFoldDB" id="A0A7S2H671"/>
<evidence type="ECO:0000256" key="3">
    <source>
        <dbReference type="ARBA" id="ARBA00023110"/>
    </source>
</evidence>
<dbReference type="InterPro" id="IPR001179">
    <property type="entry name" value="PPIase_FKBP_dom"/>
</dbReference>
<comment type="catalytic activity">
    <reaction evidence="1 5">
        <text>[protein]-peptidylproline (omega=180) = [protein]-peptidylproline (omega=0)</text>
        <dbReference type="Rhea" id="RHEA:16237"/>
        <dbReference type="Rhea" id="RHEA-COMP:10747"/>
        <dbReference type="Rhea" id="RHEA-COMP:10748"/>
        <dbReference type="ChEBI" id="CHEBI:83833"/>
        <dbReference type="ChEBI" id="CHEBI:83834"/>
        <dbReference type="EC" id="5.2.1.8"/>
    </reaction>
</comment>
<dbReference type="SUPFAM" id="SSF54534">
    <property type="entry name" value="FKBP-like"/>
    <property type="match status" value="1"/>
</dbReference>
<gene>
    <name evidence="7" type="ORF">CBRE1094_LOCUS25168</name>
</gene>
<keyword evidence="4 5" id="KW-0413">Isomerase</keyword>
<dbReference type="GO" id="GO:0003755">
    <property type="term" value="F:peptidyl-prolyl cis-trans isomerase activity"/>
    <property type="evidence" value="ECO:0007669"/>
    <property type="project" value="UniProtKB-KW"/>
</dbReference>
<dbReference type="PANTHER" id="PTHR10516">
    <property type="entry name" value="PEPTIDYL-PROLYL CIS-TRANS ISOMERASE"/>
    <property type="match status" value="1"/>
</dbReference>
<dbReference type="PROSITE" id="PS50059">
    <property type="entry name" value="FKBP_PPIASE"/>
    <property type="match status" value="1"/>
</dbReference>
<dbReference type="GO" id="GO:0005737">
    <property type="term" value="C:cytoplasm"/>
    <property type="evidence" value="ECO:0007669"/>
    <property type="project" value="TreeGrafter"/>
</dbReference>
<evidence type="ECO:0000256" key="5">
    <source>
        <dbReference type="PROSITE-ProRule" id="PRU00277"/>
    </source>
</evidence>
<evidence type="ECO:0000256" key="4">
    <source>
        <dbReference type="ARBA" id="ARBA00023235"/>
    </source>
</evidence>